<sequence length="174" mass="19178">MATHPNQAAFAKGLQILLTNWPVLRSAVDQGWGGDESREKEQWLIDTLVGYAGERGRRLEPEDVEDVLVQVLSDEFDTVVEDESPRHLGRLVVRLYKECVTGNHRMLETLRLEATKRPQTYSVIQPAAADNAMAQSEEGSDNDDDDDASGSDGSEYTTDDSDDAMMETDGGEGS</sequence>
<dbReference type="GO" id="GO:0006364">
    <property type="term" value="P:rRNA processing"/>
    <property type="evidence" value="ECO:0007669"/>
    <property type="project" value="UniProtKB-KW"/>
</dbReference>
<evidence type="ECO:0000256" key="3">
    <source>
        <dbReference type="SAM" id="MobiDB-lite"/>
    </source>
</evidence>
<protein>
    <submittedName>
        <fullName evidence="4">rRNA accumulation- protein</fullName>
    </submittedName>
</protein>
<reference evidence="4" key="1">
    <citation type="submission" date="2022-07" db="EMBL/GenBank/DDBJ databases">
        <title>Phylogenomic reconstructions and comparative analyses of Kickxellomycotina fungi.</title>
        <authorList>
            <person name="Reynolds N.K."/>
            <person name="Stajich J.E."/>
            <person name="Barry K."/>
            <person name="Grigoriev I.V."/>
            <person name="Crous P."/>
            <person name="Smith M.E."/>
        </authorList>
    </citation>
    <scope>NUCLEOTIDE SEQUENCE</scope>
    <source>
        <strain evidence="4">RSA 567</strain>
    </source>
</reference>
<dbReference type="EMBL" id="JANBQB010000016">
    <property type="protein sequence ID" value="KAJ1984554.1"/>
    <property type="molecule type" value="Genomic_DNA"/>
</dbReference>
<gene>
    <name evidence="4" type="primary">TSR2</name>
    <name evidence="4" type="ORF">H4R34_000589</name>
</gene>
<dbReference type="Proteomes" id="UP001151582">
    <property type="component" value="Unassembled WGS sequence"/>
</dbReference>
<evidence type="ECO:0000313" key="4">
    <source>
        <dbReference type="EMBL" id="KAJ1984554.1"/>
    </source>
</evidence>
<keyword evidence="2" id="KW-0698">rRNA processing</keyword>
<dbReference type="AlphaFoldDB" id="A0A9W8B6W4"/>
<organism evidence="4 5">
    <name type="scientific">Dimargaris verticillata</name>
    <dbReference type="NCBI Taxonomy" id="2761393"/>
    <lineage>
        <taxon>Eukaryota</taxon>
        <taxon>Fungi</taxon>
        <taxon>Fungi incertae sedis</taxon>
        <taxon>Zoopagomycota</taxon>
        <taxon>Kickxellomycotina</taxon>
        <taxon>Dimargaritomycetes</taxon>
        <taxon>Dimargaritales</taxon>
        <taxon>Dimargaritaceae</taxon>
        <taxon>Dimargaris</taxon>
    </lineage>
</organism>
<evidence type="ECO:0000256" key="1">
    <source>
        <dbReference type="ARBA" id="ARBA00006524"/>
    </source>
</evidence>
<accession>A0A9W8B6W4</accession>
<dbReference type="Pfam" id="PF10273">
    <property type="entry name" value="WGG"/>
    <property type="match status" value="1"/>
</dbReference>
<feature type="region of interest" description="Disordered" evidence="3">
    <location>
        <begin position="127"/>
        <end position="174"/>
    </location>
</feature>
<dbReference type="PANTHER" id="PTHR21250">
    <property type="entry name" value="PRE-RRNA-PROCESSING PROTEIN TSR2 HOMOLOG"/>
    <property type="match status" value="1"/>
</dbReference>
<keyword evidence="5" id="KW-1185">Reference proteome</keyword>
<comment type="caution">
    <text evidence="4">The sequence shown here is derived from an EMBL/GenBank/DDBJ whole genome shotgun (WGS) entry which is preliminary data.</text>
</comment>
<proteinExistence type="inferred from homology"/>
<evidence type="ECO:0000256" key="2">
    <source>
        <dbReference type="ARBA" id="ARBA00022552"/>
    </source>
</evidence>
<dbReference type="InterPro" id="IPR019398">
    <property type="entry name" value="Pre-rRNA_process_TSR2"/>
</dbReference>
<feature type="compositionally biased region" description="Acidic residues" evidence="3">
    <location>
        <begin position="138"/>
        <end position="149"/>
    </location>
</feature>
<comment type="similarity">
    <text evidence="1">Belongs to the TSR2 family.</text>
</comment>
<feature type="compositionally biased region" description="Acidic residues" evidence="3">
    <location>
        <begin position="157"/>
        <end position="174"/>
    </location>
</feature>
<name>A0A9W8B6W4_9FUNG</name>
<evidence type="ECO:0000313" key="5">
    <source>
        <dbReference type="Proteomes" id="UP001151582"/>
    </source>
</evidence>
<dbReference type="OrthoDB" id="263560at2759"/>